<keyword evidence="2" id="KW-0575">Peroxidase</keyword>
<dbReference type="Gene3D" id="3.40.30.10">
    <property type="entry name" value="Glutaredoxin"/>
    <property type="match status" value="1"/>
</dbReference>
<sequence length="83" mass="9537">MVFDKYVRCFGKNIRPSVRIQVTFRRLWILPIRTPGQSKEEVDPLMACVKSIYDFSAETLDGQSVPLSNYRGKVLLIVNLATF</sequence>
<dbReference type="AlphaFoldDB" id="A0A673YIV8"/>
<comment type="similarity">
    <text evidence="1">Belongs to the glutathione peroxidase family.</text>
</comment>
<keyword evidence="3" id="KW-0560">Oxidoreductase</keyword>
<accession>A0A673YIV8</accession>
<evidence type="ECO:0000313" key="5">
    <source>
        <dbReference type="Proteomes" id="UP000472277"/>
    </source>
</evidence>
<keyword evidence="5" id="KW-1185">Reference proteome</keyword>
<organism evidence="4 5">
    <name type="scientific">Salmo trutta</name>
    <name type="common">Brown trout</name>
    <dbReference type="NCBI Taxonomy" id="8032"/>
    <lineage>
        <taxon>Eukaryota</taxon>
        <taxon>Metazoa</taxon>
        <taxon>Chordata</taxon>
        <taxon>Craniata</taxon>
        <taxon>Vertebrata</taxon>
        <taxon>Euteleostomi</taxon>
        <taxon>Actinopterygii</taxon>
        <taxon>Neopterygii</taxon>
        <taxon>Teleostei</taxon>
        <taxon>Protacanthopterygii</taxon>
        <taxon>Salmoniformes</taxon>
        <taxon>Salmonidae</taxon>
        <taxon>Salmoninae</taxon>
        <taxon>Salmo</taxon>
    </lineage>
</organism>
<dbReference type="Ensembl" id="ENSSTUT00000035904.1">
    <property type="protein sequence ID" value="ENSSTUP00000034359.1"/>
    <property type="gene ID" value="ENSSTUG00000014677.1"/>
</dbReference>
<dbReference type="PROSITE" id="PS51355">
    <property type="entry name" value="GLUTATHIONE_PEROXID_3"/>
    <property type="match status" value="1"/>
</dbReference>
<dbReference type="InterPro" id="IPR036249">
    <property type="entry name" value="Thioredoxin-like_sf"/>
</dbReference>
<dbReference type="Proteomes" id="UP000472277">
    <property type="component" value="Chromosome 18"/>
</dbReference>
<dbReference type="GO" id="GO:0006979">
    <property type="term" value="P:response to oxidative stress"/>
    <property type="evidence" value="ECO:0007669"/>
    <property type="project" value="InterPro"/>
</dbReference>
<reference evidence="4" key="1">
    <citation type="submission" date="2025-08" db="UniProtKB">
        <authorList>
            <consortium name="Ensembl"/>
        </authorList>
    </citation>
    <scope>IDENTIFICATION</scope>
</reference>
<protein>
    <recommendedName>
        <fullName evidence="6">Glutathione peroxidase 4a</fullName>
    </recommendedName>
</protein>
<dbReference type="SUPFAM" id="SSF52833">
    <property type="entry name" value="Thioredoxin-like"/>
    <property type="match status" value="1"/>
</dbReference>
<evidence type="ECO:0000313" key="4">
    <source>
        <dbReference type="Ensembl" id="ENSSTUP00000034359.1"/>
    </source>
</evidence>
<evidence type="ECO:0000256" key="2">
    <source>
        <dbReference type="ARBA" id="ARBA00022559"/>
    </source>
</evidence>
<evidence type="ECO:0000256" key="3">
    <source>
        <dbReference type="ARBA" id="ARBA00023002"/>
    </source>
</evidence>
<evidence type="ECO:0000256" key="1">
    <source>
        <dbReference type="ARBA" id="ARBA00006926"/>
    </source>
</evidence>
<name>A0A673YIV8_SALTR</name>
<evidence type="ECO:0008006" key="6">
    <source>
        <dbReference type="Google" id="ProtNLM"/>
    </source>
</evidence>
<dbReference type="InParanoid" id="A0A673YIV8"/>
<proteinExistence type="inferred from homology"/>
<dbReference type="GO" id="GO:0004601">
    <property type="term" value="F:peroxidase activity"/>
    <property type="evidence" value="ECO:0007669"/>
    <property type="project" value="UniProtKB-KW"/>
</dbReference>
<reference evidence="4" key="2">
    <citation type="submission" date="2025-09" db="UniProtKB">
        <authorList>
            <consortium name="Ensembl"/>
        </authorList>
    </citation>
    <scope>IDENTIFICATION</scope>
</reference>
<dbReference type="InterPro" id="IPR000889">
    <property type="entry name" value="Glutathione_peroxidase"/>
</dbReference>
<dbReference type="GeneTree" id="ENSGT00940000177206"/>